<name>A0AA39D494_9EURO</name>
<evidence type="ECO:0000256" key="1">
    <source>
        <dbReference type="ARBA" id="ARBA00022857"/>
    </source>
</evidence>
<organism evidence="4 5">
    <name type="scientific">Knufia peltigerae</name>
    <dbReference type="NCBI Taxonomy" id="1002370"/>
    <lineage>
        <taxon>Eukaryota</taxon>
        <taxon>Fungi</taxon>
        <taxon>Dikarya</taxon>
        <taxon>Ascomycota</taxon>
        <taxon>Pezizomycotina</taxon>
        <taxon>Eurotiomycetes</taxon>
        <taxon>Chaetothyriomycetidae</taxon>
        <taxon>Chaetothyriales</taxon>
        <taxon>Trichomeriaceae</taxon>
        <taxon>Knufia</taxon>
    </lineage>
</organism>
<dbReference type="InterPro" id="IPR001509">
    <property type="entry name" value="Epimerase_deHydtase"/>
</dbReference>
<gene>
    <name evidence="4" type="ORF">H2204_000449</name>
</gene>
<sequence>MSGAAEANLELGLAVNVDSMRNMLDTLRKIKRGIRVIFPSSLAVFGPAAAAAEEGGGSSHVVVSEETMPSPQSSYGAQKYICEILLNDYTRRGLLDARIVRLPTIIVRPGRPSGAASSFCSGIVREPLNGERSVLPVSRSLKLWVCSTRCVVRNLLVAGDIPAAMYGKGSRTINLPGIMVTVQDMLDALEKVGGHKALGLIDEVPDESVARIVGSWPSSFNITKAKTLGFHDDGPLEQTIQDYVTDFSSNR</sequence>
<dbReference type="AlphaFoldDB" id="A0AA39D494"/>
<evidence type="ECO:0000313" key="5">
    <source>
        <dbReference type="Proteomes" id="UP001172681"/>
    </source>
</evidence>
<dbReference type="EMBL" id="JAPDRN010000002">
    <property type="protein sequence ID" value="KAJ9646757.1"/>
    <property type="molecule type" value="Genomic_DNA"/>
</dbReference>
<dbReference type="Pfam" id="PF01370">
    <property type="entry name" value="Epimerase"/>
    <property type="match status" value="1"/>
</dbReference>
<dbReference type="PANTHER" id="PTHR43103:SF3">
    <property type="entry name" value="ADP-L-GLYCERO-D-MANNO-HEPTOSE-6-EPIMERASE"/>
    <property type="match status" value="1"/>
</dbReference>
<feature type="domain" description="NAD-dependent epimerase/dehydratase" evidence="3">
    <location>
        <begin position="13"/>
        <end position="140"/>
    </location>
</feature>
<keyword evidence="2" id="KW-0119">Carbohydrate metabolism</keyword>
<evidence type="ECO:0000256" key="2">
    <source>
        <dbReference type="ARBA" id="ARBA00023277"/>
    </source>
</evidence>
<evidence type="ECO:0000313" key="4">
    <source>
        <dbReference type="EMBL" id="KAJ9646757.1"/>
    </source>
</evidence>
<keyword evidence="5" id="KW-1185">Reference proteome</keyword>
<dbReference type="PANTHER" id="PTHR43103">
    <property type="entry name" value="NUCLEOSIDE-DIPHOSPHATE-SUGAR EPIMERASE"/>
    <property type="match status" value="1"/>
</dbReference>
<comment type="caution">
    <text evidence="4">The sequence shown here is derived from an EMBL/GenBank/DDBJ whole genome shotgun (WGS) entry which is preliminary data.</text>
</comment>
<evidence type="ECO:0000259" key="3">
    <source>
        <dbReference type="Pfam" id="PF01370"/>
    </source>
</evidence>
<dbReference type="SUPFAM" id="SSF51735">
    <property type="entry name" value="NAD(P)-binding Rossmann-fold domains"/>
    <property type="match status" value="1"/>
</dbReference>
<protein>
    <recommendedName>
        <fullName evidence="3">NAD-dependent epimerase/dehydratase domain-containing protein</fullName>
    </recommendedName>
</protein>
<proteinExistence type="predicted"/>
<reference evidence="4" key="1">
    <citation type="submission" date="2022-10" db="EMBL/GenBank/DDBJ databases">
        <title>Culturing micro-colonial fungi from biological soil crusts in the Mojave desert and describing Neophaeococcomyces mojavensis, and introducing the new genera and species Taxawa tesnikishii.</title>
        <authorList>
            <person name="Kurbessoian T."/>
            <person name="Stajich J.E."/>
        </authorList>
    </citation>
    <scope>NUCLEOTIDE SEQUENCE</scope>
    <source>
        <strain evidence="4">TK_35</strain>
    </source>
</reference>
<dbReference type="InterPro" id="IPR036291">
    <property type="entry name" value="NAD(P)-bd_dom_sf"/>
</dbReference>
<accession>A0AA39D494</accession>
<keyword evidence="1" id="KW-0521">NADP</keyword>
<dbReference type="Gene3D" id="3.40.50.720">
    <property type="entry name" value="NAD(P)-binding Rossmann-like Domain"/>
    <property type="match status" value="1"/>
</dbReference>
<dbReference type="Proteomes" id="UP001172681">
    <property type="component" value="Unassembled WGS sequence"/>
</dbReference>